<accession>N0DYG3</accession>
<dbReference type="Pfam" id="PF14542">
    <property type="entry name" value="Acetyltransf_CG"/>
    <property type="match status" value="1"/>
</dbReference>
<organism evidence="2 3">
    <name type="scientific">Phycicoccus elongatus Lp2</name>
    <dbReference type="NCBI Taxonomy" id="1193181"/>
    <lineage>
        <taxon>Bacteria</taxon>
        <taxon>Bacillati</taxon>
        <taxon>Actinomycetota</taxon>
        <taxon>Actinomycetes</taxon>
        <taxon>Micrococcales</taxon>
        <taxon>Intrasporangiaceae</taxon>
        <taxon>Phycicoccus</taxon>
    </lineage>
</organism>
<feature type="domain" description="N-acetyltransferase" evidence="1">
    <location>
        <begin position="6"/>
        <end position="92"/>
    </location>
</feature>
<keyword evidence="3" id="KW-1185">Reference proteome</keyword>
<sequence>MTDTVSQNEDLTRFEITSDGSLAGFTQYVEAGLQRIFFHTEIDEEFGGRGLAAVLVTAALDATRDAGLRVVPVCPYVKKFIERHEQYQDLEDPVTPAAMQAVRAATHS</sequence>
<comment type="caution">
    <text evidence="2">The sequence shown here is derived from an EMBL/GenBank/DDBJ whole genome shotgun (WGS) entry which is preliminary data.</text>
</comment>
<dbReference type="SUPFAM" id="SSF55729">
    <property type="entry name" value="Acyl-CoA N-acyltransferases (Nat)"/>
    <property type="match status" value="1"/>
</dbReference>
<name>N0DYG3_9MICO</name>
<dbReference type="InterPro" id="IPR016181">
    <property type="entry name" value="Acyl_CoA_acyltransferase"/>
</dbReference>
<gene>
    <name evidence="2" type="ORF">BN10_1730010</name>
</gene>
<proteinExistence type="predicted"/>
<dbReference type="Gene3D" id="3.40.630.30">
    <property type="match status" value="1"/>
</dbReference>
<dbReference type="InterPro" id="IPR045057">
    <property type="entry name" value="Gcn5-rel_NAT"/>
</dbReference>
<protein>
    <recommendedName>
        <fullName evidence="1">N-acetyltransferase domain-containing protein</fullName>
    </recommendedName>
</protein>
<dbReference type="AlphaFoldDB" id="N0DYG3"/>
<dbReference type="RefSeq" id="WP_010852127.1">
    <property type="nucleotide sequence ID" value="NZ_HF570956.1"/>
</dbReference>
<dbReference type="HOGENOM" id="CLU_132888_0_0_11"/>
<dbReference type="PANTHER" id="PTHR31435:SF10">
    <property type="entry name" value="BSR4717 PROTEIN"/>
    <property type="match status" value="1"/>
</dbReference>
<dbReference type="eggNOG" id="COG2388">
    <property type="taxonomic scope" value="Bacteria"/>
</dbReference>
<dbReference type="PROSITE" id="PS51729">
    <property type="entry name" value="GNAT_YJDJ"/>
    <property type="match status" value="1"/>
</dbReference>
<dbReference type="STRING" id="1193181.BN10_1730010"/>
<dbReference type="EMBL" id="CAIZ01000083">
    <property type="protein sequence ID" value="CCH69493.1"/>
    <property type="molecule type" value="Genomic_DNA"/>
</dbReference>
<dbReference type="OrthoDB" id="5405911at2"/>
<dbReference type="PANTHER" id="PTHR31435">
    <property type="entry name" value="PROTEIN NATD1"/>
    <property type="match status" value="1"/>
</dbReference>
<dbReference type="InterPro" id="IPR031165">
    <property type="entry name" value="GNAT_YJDJ"/>
</dbReference>
<evidence type="ECO:0000313" key="2">
    <source>
        <dbReference type="EMBL" id="CCH69493.1"/>
    </source>
</evidence>
<evidence type="ECO:0000313" key="3">
    <source>
        <dbReference type="Proteomes" id="UP000013167"/>
    </source>
</evidence>
<dbReference type="Proteomes" id="UP000013167">
    <property type="component" value="Unassembled WGS sequence"/>
</dbReference>
<evidence type="ECO:0000259" key="1">
    <source>
        <dbReference type="PROSITE" id="PS51729"/>
    </source>
</evidence>
<reference evidence="2 3" key="1">
    <citation type="journal article" date="2013" name="ISME J.">
        <title>A metabolic model for members of the genus Tetrasphaera involved in enhanced biological phosphorus removal.</title>
        <authorList>
            <person name="Kristiansen R."/>
            <person name="Nguyen H.T.T."/>
            <person name="Saunders A.M."/>
            <person name="Nielsen J.L."/>
            <person name="Wimmer R."/>
            <person name="Le V.Q."/>
            <person name="McIlroy S.J."/>
            <person name="Petrovski S."/>
            <person name="Seviour R.J."/>
            <person name="Calteau A."/>
            <person name="Nielsen K.L."/>
            <person name="Nielsen P.H."/>
        </authorList>
    </citation>
    <scope>NUCLEOTIDE SEQUENCE [LARGE SCALE GENOMIC DNA]</scope>
    <source>
        <strain evidence="2 3">Lp2</strain>
    </source>
</reference>